<feature type="transmembrane region" description="Helical" evidence="1">
    <location>
        <begin position="384"/>
        <end position="402"/>
    </location>
</feature>
<keyword evidence="1" id="KW-0812">Transmembrane</keyword>
<feature type="transmembrane region" description="Helical" evidence="1">
    <location>
        <begin position="140"/>
        <end position="159"/>
    </location>
</feature>
<proteinExistence type="predicted"/>
<keyword evidence="1" id="KW-0472">Membrane</keyword>
<reference evidence="3" key="1">
    <citation type="submission" date="2016-10" db="EMBL/GenBank/DDBJ databases">
        <authorList>
            <person name="Varghese N."/>
            <person name="Submissions S."/>
        </authorList>
    </citation>
    <scope>NUCLEOTIDE SEQUENCE [LARGE SCALE GENOMIC DNA]</scope>
    <source>
        <strain evidence="3">DSM 21857</strain>
    </source>
</reference>
<name>A0A1I3PR26_9HYPH</name>
<feature type="transmembrane region" description="Helical" evidence="1">
    <location>
        <begin position="358"/>
        <end position="377"/>
    </location>
</feature>
<gene>
    <name evidence="2" type="ORF">SAMN03080618_02402</name>
</gene>
<feature type="transmembrane region" description="Helical" evidence="1">
    <location>
        <begin position="437"/>
        <end position="458"/>
    </location>
</feature>
<organism evidence="2 3">
    <name type="scientific">Aquamicrobium aerolatum DSM 21857</name>
    <dbReference type="NCBI Taxonomy" id="1121003"/>
    <lineage>
        <taxon>Bacteria</taxon>
        <taxon>Pseudomonadati</taxon>
        <taxon>Pseudomonadota</taxon>
        <taxon>Alphaproteobacteria</taxon>
        <taxon>Hyphomicrobiales</taxon>
        <taxon>Phyllobacteriaceae</taxon>
        <taxon>Aerobium</taxon>
    </lineage>
</organism>
<feature type="transmembrane region" description="Helical" evidence="1">
    <location>
        <begin position="100"/>
        <end position="128"/>
    </location>
</feature>
<accession>A0A1I3PR26</accession>
<feature type="transmembrane region" description="Helical" evidence="1">
    <location>
        <begin position="237"/>
        <end position="257"/>
    </location>
</feature>
<evidence type="ECO:0000256" key="1">
    <source>
        <dbReference type="SAM" id="Phobius"/>
    </source>
</evidence>
<feature type="transmembrane region" description="Helical" evidence="1">
    <location>
        <begin position="408"/>
        <end position="425"/>
    </location>
</feature>
<feature type="transmembrane region" description="Helical" evidence="1">
    <location>
        <begin position="23"/>
        <end position="43"/>
    </location>
</feature>
<dbReference type="AlphaFoldDB" id="A0A1I3PR26"/>
<protein>
    <recommendedName>
        <fullName evidence="4">4-amino-4-deoxy-L-arabinose transferase</fullName>
    </recommendedName>
</protein>
<evidence type="ECO:0000313" key="3">
    <source>
        <dbReference type="Proteomes" id="UP000242763"/>
    </source>
</evidence>
<keyword evidence="3" id="KW-1185">Reference proteome</keyword>
<evidence type="ECO:0000313" key="2">
    <source>
        <dbReference type="EMBL" id="SFJ23810.1"/>
    </source>
</evidence>
<feature type="transmembrane region" description="Helical" evidence="1">
    <location>
        <begin position="165"/>
        <end position="184"/>
    </location>
</feature>
<feature type="transmembrane region" description="Helical" evidence="1">
    <location>
        <begin position="214"/>
        <end position="230"/>
    </location>
</feature>
<keyword evidence="1" id="KW-1133">Transmembrane helix</keyword>
<dbReference type="STRING" id="1121003.SAMN03080618_02402"/>
<dbReference type="Proteomes" id="UP000242763">
    <property type="component" value="Unassembled WGS sequence"/>
</dbReference>
<sequence length="608" mass="63584">MAEADFNLSSVSSLFRTDGRSAAVRHAGIAIAVTLAFLAFHAARGFPTLTDSKGDNDSLLRLVQVRDLLAGQSWFDLNQYRMGLEGGFEMHWSRLIDLPIAVLILTVGETAALVIWPMLLFALSLFLIIRATHLIGGDAAILPAAVTGGLALLFVNVFVPGALDHHNAQLALALGTIYAMMTALQAGSRSAASGGAAAAICAALMVAIGMEAAPYAAAACAVAAGGFLAGGTRNVTVARWFGLAFAGTAALCLGATVPPQNWFLVACDALSLPQTTLAVLGGGGLALVTFIPSLSRTFAMRLSALVGLGLFATFVAVSAFPQCLGDPYADLDPLLRRYWLSSVTEAQSLSALIDARGYSTIAGYYATPLLALMVLAVAALRRGFTAPALVLAVFLTLAVAVSCWQVRGGVFSVAFAAIVLAAWIGRLRIAALDQRNLWAQLPMAAVWLLSVSLLWQAVGAAAEPKTADLARNSDLAEPQQQSWCYSLSDLAELAQLPAGTVLTISNLGSIVLRQTGHRVLNGPYHRNNDGNRAALDLLMAPPADDGRGARARGIDYVAFCPGNPETVALAHWAPAGLAAVMLDGSIPDWLEPLTGSETSPLQIFRVSP</sequence>
<feature type="transmembrane region" description="Helical" evidence="1">
    <location>
        <begin position="277"/>
        <end position="295"/>
    </location>
</feature>
<feature type="transmembrane region" description="Helical" evidence="1">
    <location>
        <begin position="302"/>
        <end position="320"/>
    </location>
</feature>
<dbReference type="EMBL" id="FORF01000013">
    <property type="protein sequence ID" value="SFJ23810.1"/>
    <property type="molecule type" value="Genomic_DNA"/>
</dbReference>
<evidence type="ECO:0008006" key="4">
    <source>
        <dbReference type="Google" id="ProtNLM"/>
    </source>
</evidence>